<dbReference type="AlphaFoldDB" id="A0A4V3XC48"/>
<dbReference type="Gene3D" id="1.10.630.10">
    <property type="entry name" value="Cytochrome P450"/>
    <property type="match status" value="1"/>
</dbReference>
<dbReference type="Proteomes" id="UP000310158">
    <property type="component" value="Unassembled WGS sequence"/>
</dbReference>
<evidence type="ECO:0000256" key="2">
    <source>
        <dbReference type="ARBA" id="ARBA00010617"/>
    </source>
</evidence>
<comment type="similarity">
    <text evidence="2 8">Belongs to the cytochrome P450 family.</text>
</comment>
<dbReference type="GO" id="GO:0004497">
    <property type="term" value="F:monooxygenase activity"/>
    <property type="evidence" value="ECO:0007669"/>
    <property type="project" value="UniProtKB-KW"/>
</dbReference>
<evidence type="ECO:0000256" key="8">
    <source>
        <dbReference type="RuleBase" id="RU000461"/>
    </source>
</evidence>
<dbReference type="EMBL" id="SGPL01001164">
    <property type="protein sequence ID" value="THH04413.1"/>
    <property type="molecule type" value="Genomic_DNA"/>
</dbReference>
<dbReference type="SUPFAM" id="SSF48264">
    <property type="entry name" value="Cytochrome P450"/>
    <property type="match status" value="1"/>
</dbReference>
<name>A0A4V3XC48_9AGAM</name>
<comment type="caution">
    <text evidence="9">The sequence shown here is derived from an EMBL/GenBank/DDBJ whole genome shotgun (WGS) entry which is preliminary data.</text>
</comment>
<comment type="cofactor">
    <cofactor evidence="1">
        <name>heme</name>
        <dbReference type="ChEBI" id="CHEBI:30413"/>
    </cofactor>
</comment>
<keyword evidence="5 8" id="KW-0560">Oxidoreductase</keyword>
<sequence>MAFKPERFLTEDGKLNPEVPDPEAAFGYGRRICPGRFLSDNSMYSVVASVLYAFTIAPPLDEAGKPVQMELKTTADLLVSPLPFECIIKPRSEKAATLVRETVHDD</sequence>
<dbReference type="PANTHER" id="PTHR46300:SF7">
    <property type="entry name" value="P450, PUTATIVE (EUROFUNG)-RELATED"/>
    <property type="match status" value="1"/>
</dbReference>
<proteinExistence type="inferred from homology"/>
<dbReference type="OrthoDB" id="2789670at2759"/>
<protein>
    <recommendedName>
        <fullName evidence="11">Cytochrome P450</fullName>
    </recommendedName>
</protein>
<evidence type="ECO:0000313" key="10">
    <source>
        <dbReference type="Proteomes" id="UP000310158"/>
    </source>
</evidence>
<evidence type="ECO:0008006" key="11">
    <source>
        <dbReference type="Google" id="ProtNLM"/>
    </source>
</evidence>
<dbReference type="PANTHER" id="PTHR46300">
    <property type="entry name" value="P450, PUTATIVE (EUROFUNG)-RELATED-RELATED"/>
    <property type="match status" value="1"/>
</dbReference>
<organism evidence="9 10">
    <name type="scientific">Bondarzewia mesenterica</name>
    <dbReference type="NCBI Taxonomy" id="1095465"/>
    <lineage>
        <taxon>Eukaryota</taxon>
        <taxon>Fungi</taxon>
        <taxon>Dikarya</taxon>
        <taxon>Basidiomycota</taxon>
        <taxon>Agaricomycotina</taxon>
        <taxon>Agaricomycetes</taxon>
        <taxon>Russulales</taxon>
        <taxon>Bondarzewiaceae</taxon>
        <taxon>Bondarzewia</taxon>
    </lineage>
</organism>
<evidence type="ECO:0000256" key="5">
    <source>
        <dbReference type="ARBA" id="ARBA00023002"/>
    </source>
</evidence>
<evidence type="ECO:0000256" key="1">
    <source>
        <dbReference type="ARBA" id="ARBA00001971"/>
    </source>
</evidence>
<keyword evidence="3 8" id="KW-0349">Heme</keyword>
<dbReference type="InterPro" id="IPR017972">
    <property type="entry name" value="Cyt_P450_CS"/>
</dbReference>
<dbReference type="InterPro" id="IPR001128">
    <property type="entry name" value="Cyt_P450"/>
</dbReference>
<evidence type="ECO:0000256" key="7">
    <source>
        <dbReference type="ARBA" id="ARBA00023033"/>
    </source>
</evidence>
<dbReference type="InterPro" id="IPR050364">
    <property type="entry name" value="Cytochrome_P450_fung"/>
</dbReference>
<dbReference type="InterPro" id="IPR036396">
    <property type="entry name" value="Cyt_P450_sf"/>
</dbReference>
<dbReference type="GO" id="GO:0005506">
    <property type="term" value="F:iron ion binding"/>
    <property type="evidence" value="ECO:0007669"/>
    <property type="project" value="InterPro"/>
</dbReference>
<dbReference type="GO" id="GO:0020037">
    <property type="term" value="F:heme binding"/>
    <property type="evidence" value="ECO:0007669"/>
    <property type="project" value="InterPro"/>
</dbReference>
<accession>A0A4V3XC48</accession>
<keyword evidence="6 8" id="KW-0408">Iron</keyword>
<evidence type="ECO:0000256" key="6">
    <source>
        <dbReference type="ARBA" id="ARBA00023004"/>
    </source>
</evidence>
<evidence type="ECO:0000256" key="3">
    <source>
        <dbReference type="ARBA" id="ARBA00022617"/>
    </source>
</evidence>
<evidence type="ECO:0000313" key="9">
    <source>
        <dbReference type="EMBL" id="THH04413.1"/>
    </source>
</evidence>
<dbReference type="GO" id="GO:0016705">
    <property type="term" value="F:oxidoreductase activity, acting on paired donors, with incorporation or reduction of molecular oxygen"/>
    <property type="evidence" value="ECO:0007669"/>
    <property type="project" value="InterPro"/>
</dbReference>
<dbReference type="PROSITE" id="PS00086">
    <property type="entry name" value="CYTOCHROME_P450"/>
    <property type="match status" value="1"/>
</dbReference>
<dbReference type="Pfam" id="PF00067">
    <property type="entry name" value="p450"/>
    <property type="match status" value="1"/>
</dbReference>
<keyword evidence="10" id="KW-1185">Reference proteome</keyword>
<evidence type="ECO:0000256" key="4">
    <source>
        <dbReference type="ARBA" id="ARBA00022723"/>
    </source>
</evidence>
<gene>
    <name evidence="9" type="ORF">EW146_g10185</name>
</gene>
<keyword evidence="4 8" id="KW-0479">Metal-binding</keyword>
<keyword evidence="7 8" id="KW-0503">Monooxygenase</keyword>
<reference evidence="9 10" key="1">
    <citation type="submission" date="2019-02" db="EMBL/GenBank/DDBJ databases">
        <title>Genome sequencing of the rare red list fungi Bondarzewia mesenterica.</title>
        <authorList>
            <person name="Buettner E."/>
            <person name="Kellner H."/>
        </authorList>
    </citation>
    <scope>NUCLEOTIDE SEQUENCE [LARGE SCALE GENOMIC DNA]</scope>
    <source>
        <strain evidence="9 10">DSM 108281</strain>
    </source>
</reference>